<keyword evidence="3 4" id="KW-0653">Protein transport</keyword>
<accession>A0ABD0X132</accession>
<evidence type="ECO:0000259" key="7">
    <source>
        <dbReference type="PROSITE" id="PS50909"/>
    </source>
</evidence>
<evidence type="ECO:0000256" key="5">
    <source>
        <dbReference type="SAM" id="MobiDB-lite"/>
    </source>
</evidence>
<keyword evidence="2 4" id="KW-0813">Transport</keyword>
<organism evidence="8 9">
    <name type="scientific">Umbra pygmaea</name>
    <name type="common">Eastern mudminnow</name>
    <dbReference type="NCBI Taxonomy" id="75934"/>
    <lineage>
        <taxon>Eukaryota</taxon>
        <taxon>Metazoa</taxon>
        <taxon>Chordata</taxon>
        <taxon>Craniata</taxon>
        <taxon>Vertebrata</taxon>
        <taxon>Euteleostomi</taxon>
        <taxon>Actinopterygii</taxon>
        <taxon>Neopterygii</taxon>
        <taxon>Teleostei</taxon>
        <taxon>Protacanthopterygii</taxon>
        <taxon>Esociformes</taxon>
        <taxon>Umbridae</taxon>
        <taxon>Umbra</taxon>
    </lineage>
</organism>
<dbReference type="Gene3D" id="1.20.58.160">
    <property type="match status" value="1"/>
</dbReference>
<dbReference type="AlphaFoldDB" id="A0ABD0X132"/>
<dbReference type="InterPro" id="IPR038425">
    <property type="entry name" value="GAT_sf"/>
</dbReference>
<keyword evidence="9" id="KW-1185">Reference proteome</keyword>
<dbReference type="InterPro" id="IPR008942">
    <property type="entry name" value="ENTH_VHS"/>
</dbReference>
<dbReference type="PANTHER" id="PTHR13856:SF32">
    <property type="entry name" value="TARGET OF MYB1 MEMBRANE TRAFFICKING PROTEIN"/>
    <property type="match status" value="1"/>
</dbReference>
<proteinExistence type="inferred from homology"/>
<dbReference type="SUPFAM" id="SSF89009">
    <property type="entry name" value="GAT-like domain"/>
    <property type="match status" value="1"/>
</dbReference>
<evidence type="ECO:0000256" key="2">
    <source>
        <dbReference type="ARBA" id="ARBA00022448"/>
    </source>
</evidence>
<dbReference type="EMBL" id="JAGEUA010000003">
    <property type="protein sequence ID" value="KAL0993043.1"/>
    <property type="molecule type" value="Genomic_DNA"/>
</dbReference>
<dbReference type="Proteomes" id="UP001557470">
    <property type="component" value="Unassembled WGS sequence"/>
</dbReference>
<name>A0ABD0X132_UMBPY</name>
<evidence type="ECO:0000256" key="1">
    <source>
        <dbReference type="ARBA" id="ARBA00007708"/>
    </source>
</evidence>
<dbReference type="PROSITE" id="PS50179">
    <property type="entry name" value="VHS"/>
    <property type="match status" value="1"/>
</dbReference>
<feature type="region of interest" description="Disordered" evidence="5">
    <location>
        <begin position="367"/>
        <end position="400"/>
    </location>
</feature>
<dbReference type="SMART" id="SM00288">
    <property type="entry name" value="VHS"/>
    <property type="match status" value="1"/>
</dbReference>
<evidence type="ECO:0000256" key="4">
    <source>
        <dbReference type="PIRNR" id="PIRNR036948"/>
    </source>
</evidence>
<dbReference type="FunFam" id="1.25.40.90:FF:000003">
    <property type="entry name" value="TOM1-like protein 2 isoform X1"/>
    <property type="match status" value="1"/>
</dbReference>
<evidence type="ECO:0000313" key="8">
    <source>
        <dbReference type="EMBL" id="KAL0993043.1"/>
    </source>
</evidence>
<feature type="compositionally biased region" description="Polar residues" evidence="5">
    <location>
        <begin position="367"/>
        <end position="378"/>
    </location>
</feature>
<dbReference type="Pfam" id="PF00790">
    <property type="entry name" value="VHS"/>
    <property type="match status" value="1"/>
</dbReference>
<dbReference type="Gene3D" id="1.25.40.90">
    <property type="match status" value="1"/>
</dbReference>
<comment type="caution">
    <text evidence="8">The sequence shown here is derived from an EMBL/GenBank/DDBJ whole genome shotgun (WGS) entry which is preliminary data.</text>
</comment>
<dbReference type="SUPFAM" id="SSF48464">
    <property type="entry name" value="ENTH/VHS domain"/>
    <property type="match status" value="1"/>
</dbReference>
<dbReference type="PIRSF" id="PIRSF036948">
    <property type="entry name" value="TOM1"/>
    <property type="match status" value="1"/>
</dbReference>
<dbReference type="InterPro" id="IPR004152">
    <property type="entry name" value="GAT_dom"/>
</dbReference>
<evidence type="ECO:0000256" key="3">
    <source>
        <dbReference type="ARBA" id="ARBA00022927"/>
    </source>
</evidence>
<evidence type="ECO:0008006" key="10">
    <source>
        <dbReference type="Google" id="ProtNLM"/>
    </source>
</evidence>
<gene>
    <name evidence="8" type="ORF">UPYG_G00102550</name>
</gene>
<dbReference type="InterPro" id="IPR002014">
    <property type="entry name" value="VHS_dom"/>
</dbReference>
<reference evidence="8 9" key="1">
    <citation type="submission" date="2024-06" db="EMBL/GenBank/DDBJ databases">
        <authorList>
            <person name="Pan Q."/>
            <person name="Wen M."/>
            <person name="Jouanno E."/>
            <person name="Zahm M."/>
            <person name="Klopp C."/>
            <person name="Cabau C."/>
            <person name="Louis A."/>
            <person name="Berthelot C."/>
            <person name="Parey E."/>
            <person name="Roest Crollius H."/>
            <person name="Montfort J."/>
            <person name="Robinson-Rechavi M."/>
            <person name="Bouchez O."/>
            <person name="Lampietro C."/>
            <person name="Lopez Roques C."/>
            <person name="Donnadieu C."/>
            <person name="Postlethwait J."/>
            <person name="Bobe J."/>
            <person name="Verreycken H."/>
            <person name="Guiguen Y."/>
        </authorList>
    </citation>
    <scope>NUCLEOTIDE SEQUENCE [LARGE SCALE GENOMIC DNA]</scope>
    <source>
        <strain evidence="8">Up_M1</strain>
        <tissue evidence="8">Testis</tissue>
    </source>
</reference>
<dbReference type="InterPro" id="IPR014645">
    <property type="entry name" value="TOM1"/>
</dbReference>
<sequence length="462" mass="51609">MEFLTGNPFITPVGQRIEYATSSSLQSEDWGLNMEICDIINETEEGPKDAYKAIKKRIVGNKNFKEVILALTVLEACVKNCGHRFHVLVSTREFVEGVLVRAILPKNNPPLVLHDRVLSLIQAWADAFRSSPDLTGVVYVYEDLRRKGLEFPMTEVDGYSPIYTPDRTVPDNTSTVTVSAAPVSPKSVPVSPPYPAPQQAIEEHFTFTPYQAKKLKTDLGVVRGNLTVMSDMMSQLDPATAKHSDTELLQELYAACKDMQDRILELVPRLSEEKLIEELLVVNDDINETFTRYQRFQRQLVNGQKATQQIPNYVNIIDLNAVTQPVAASHSHSHLSQSRVDVVSNEMSGLSLKEFKECDSFAQNRSISQTQQKLSEQNDGAADGVTLPQNTRFQNPGMVPVSQTSIMDDIEQWLNVDEEDDLADSEGVTSEEFDKFLAERARAAERLPSLKASSRNDSPSES</sequence>
<evidence type="ECO:0000259" key="6">
    <source>
        <dbReference type="PROSITE" id="PS50179"/>
    </source>
</evidence>
<feature type="domain" description="GAT" evidence="7">
    <location>
        <begin position="210"/>
        <end position="298"/>
    </location>
</feature>
<dbReference type="Pfam" id="PF03127">
    <property type="entry name" value="GAT"/>
    <property type="match status" value="1"/>
</dbReference>
<feature type="domain" description="VHS" evidence="6">
    <location>
        <begin position="20"/>
        <end position="152"/>
    </location>
</feature>
<comment type="similarity">
    <text evidence="1 4">Belongs to the TOM1 family.</text>
</comment>
<evidence type="ECO:0000313" key="9">
    <source>
        <dbReference type="Proteomes" id="UP001557470"/>
    </source>
</evidence>
<dbReference type="PROSITE" id="PS50909">
    <property type="entry name" value="GAT"/>
    <property type="match status" value="1"/>
</dbReference>
<dbReference type="CDD" id="cd14233">
    <property type="entry name" value="GAT_TOM1_like"/>
    <property type="match status" value="1"/>
</dbReference>
<dbReference type="GO" id="GO:0015031">
    <property type="term" value="P:protein transport"/>
    <property type="evidence" value="ECO:0007669"/>
    <property type="project" value="UniProtKB-UniRule"/>
</dbReference>
<protein>
    <recommendedName>
        <fullName evidence="10">Target of Myb protein 1</fullName>
    </recommendedName>
</protein>
<dbReference type="PANTHER" id="PTHR13856">
    <property type="entry name" value="VHS DOMAIN CONTAINING PROTEIN FAMILY"/>
    <property type="match status" value="1"/>
</dbReference>